<dbReference type="InterPro" id="IPR020904">
    <property type="entry name" value="Sc_DH/Rdtase_CS"/>
</dbReference>
<dbReference type="InterPro" id="IPR036291">
    <property type="entry name" value="NAD(P)-bd_dom_sf"/>
</dbReference>
<reference evidence="3" key="1">
    <citation type="submission" date="2015-06" db="EMBL/GenBank/DDBJ databases">
        <authorList>
            <person name="Liu B."/>
            <person name="Wang J."/>
            <person name="Zhu Y."/>
            <person name="Liu G."/>
            <person name="Chen Q."/>
            <person name="Zheng C."/>
            <person name="Che J."/>
            <person name="Ge C."/>
            <person name="Shi H."/>
            <person name="Pan Z."/>
            <person name="Liu X."/>
        </authorList>
    </citation>
    <scope>NUCLEOTIDE SEQUENCE [LARGE SCALE GENOMIC DNA]</scope>
    <source>
        <strain evidence="3">DSM 16346</strain>
    </source>
</reference>
<gene>
    <name evidence="3" type="ORF">AB986_20910</name>
</gene>
<keyword evidence="4" id="KW-1185">Reference proteome</keyword>
<dbReference type="PRINTS" id="PR00081">
    <property type="entry name" value="GDHRDH"/>
</dbReference>
<comment type="caution">
    <text evidence="3">The sequence shown here is derived from an EMBL/GenBank/DDBJ whole genome shotgun (WGS) entry which is preliminary data.</text>
</comment>
<evidence type="ECO:0000313" key="3">
    <source>
        <dbReference type="EMBL" id="KMM35910.1"/>
    </source>
</evidence>
<evidence type="ECO:0000313" key="4">
    <source>
        <dbReference type="Proteomes" id="UP000035996"/>
    </source>
</evidence>
<dbReference type="GO" id="GO:0016491">
    <property type="term" value="F:oxidoreductase activity"/>
    <property type="evidence" value="ECO:0007669"/>
    <property type="project" value="UniProtKB-KW"/>
</dbReference>
<comment type="similarity">
    <text evidence="1">Belongs to the short-chain dehydrogenases/reductases (SDR) family.</text>
</comment>
<dbReference type="NCBIfam" id="NF005559">
    <property type="entry name" value="PRK07231.1"/>
    <property type="match status" value="1"/>
</dbReference>
<dbReference type="InterPro" id="IPR050259">
    <property type="entry name" value="SDR"/>
</dbReference>
<dbReference type="FunFam" id="3.40.50.720:FF:000084">
    <property type="entry name" value="Short-chain dehydrogenase reductase"/>
    <property type="match status" value="1"/>
</dbReference>
<name>A0A0J6CS23_9BACL</name>
<evidence type="ECO:0000256" key="2">
    <source>
        <dbReference type="ARBA" id="ARBA00023002"/>
    </source>
</evidence>
<dbReference type="PROSITE" id="PS00061">
    <property type="entry name" value="ADH_SHORT"/>
    <property type="match status" value="1"/>
</dbReference>
<protein>
    <submittedName>
        <fullName evidence="3">Short-chain dehydrogenase</fullName>
    </submittedName>
</protein>
<dbReference type="SUPFAM" id="SSF51735">
    <property type="entry name" value="NAD(P)-binding Rossmann-fold domains"/>
    <property type="match status" value="1"/>
</dbReference>
<dbReference type="Gene3D" id="3.40.50.720">
    <property type="entry name" value="NAD(P)-binding Rossmann-like Domain"/>
    <property type="match status" value="1"/>
</dbReference>
<dbReference type="Proteomes" id="UP000035996">
    <property type="component" value="Unassembled WGS sequence"/>
</dbReference>
<dbReference type="EMBL" id="LELK01000015">
    <property type="protein sequence ID" value="KMM35910.1"/>
    <property type="molecule type" value="Genomic_DNA"/>
</dbReference>
<evidence type="ECO:0000256" key="1">
    <source>
        <dbReference type="ARBA" id="ARBA00006484"/>
    </source>
</evidence>
<proteinExistence type="inferred from homology"/>
<dbReference type="GO" id="GO:0008206">
    <property type="term" value="P:bile acid metabolic process"/>
    <property type="evidence" value="ECO:0007669"/>
    <property type="project" value="UniProtKB-ARBA"/>
</dbReference>
<dbReference type="AlphaFoldDB" id="A0A0J6CS23"/>
<organism evidence="3 4">
    <name type="scientific">Guptibacillus hwajinpoensis</name>
    <dbReference type="NCBI Taxonomy" id="208199"/>
    <lineage>
        <taxon>Bacteria</taxon>
        <taxon>Bacillati</taxon>
        <taxon>Bacillota</taxon>
        <taxon>Bacilli</taxon>
        <taxon>Bacillales</taxon>
        <taxon>Guptibacillaceae</taxon>
        <taxon>Guptibacillus</taxon>
    </lineage>
</organism>
<dbReference type="RefSeq" id="WP_048313620.1">
    <property type="nucleotide sequence ID" value="NZ_CP119526.1"/>
</dbReference>
<dbReference type="STRING" id="157733.AB986_20910"/>
<accession>A0A0J6CS23</accession>
<dbReference type="InterPro" id="IPR002347">
    <property type="entry name" value="SDR_fam"/>
</dbReference>
<dbReference type="CDD" id="cd05233">
    <property type="entry name" value="SDR_c"/>
    <property type="match status" value="1"/>
</dbReference>
<dbReference type="PATRIC" id="fig|157733.3.peg.1994"/>
<sequence length="253" mass="27137">MNLNLENRKVLVTGGSKGIGKAIAQAFYEEGAQVGICARNREDLEQAKQEIGEDIAIFEADITDERKRAELFESFIMAFGSIDILVNNAGGSNGTTIMETDVSQFHKAMDLNFYSAVHLSQIAAAEMKKQNSGAIVNISSIFGRESGGKPTYNSAKAAMISFTKAMADELIGSGVRVNGVAPGAILHPSGNWQKRLDENPEKIKQFVENEIPGGRFGTPEEVANTVVFLASEKASWIAGATINVDGGQSKSNF</sequence>
<dbReference type="OrthoDB" id="9803333at2"/>
<dbReference type="PRINTS" id="PR00080">
    <property type="entry name" value="SDRFAMILY"/>
</dbReference>
<dbReference type="PANTHER" id="PTHR42879">
    <property type="entry name" value="3-OXOACYL-(ACYL-CARRIER-PROTEIN) REDUCTASE"/>
    <property type="match status" value="1"/>
</dbReference>
<keyword evidence="2" id="KW-0560">Oxidoreductase</keyword>
<dbReference type="Pfam" id="PF13561">
    <property type="entry name" value="adh_short_C2"/>
    <property type="match status" value="1"/>
</dbReference>